<dbReference type="PROSITE" id="PS00107">
    <property type="entry name" value="PROTEIN_KINASE_ATP"/>
    <property type="match status" value="1"/>
</dbReference>
<dbReference type="EC" id="2.7.12.2" evidence="7"/>
<dbReference type="GO" id="GO:0005524">
    <property type="term" value="F:ATP binding"/>
    <property type="evidence" value="ECO:0007669"/>
    <property type="project" value="UniProtKB-UniRule"/>
</dbReference>
<keyword evidence="11" id="KW-1185">Reference proteome</keyword>
<evidence type="ECO:0000256" key="9">
    <source>
        <dbReference type="RuleBase" id="RU000304"/>
    </source>
</evidence>
<evidence type="ECO:0000256" key="8">
    <source>
        <dbReference type="PROSITE-ProRule" id="PRU10141"/>
    </source>
</evidence>
<evidence type="ECO:0000259" key="10">
    <source>
        <dbReference type="PROSITE" id="PS50011"/>
    </source>
</evidence>
<dbReference type="PIRSF" id="PIRSF000654">
    <property type="entry name" value="Integrin-linked_kinase"/>
    <property type="match status" value="1"/>
</dbReference>
<dbReference type="SUPFAM" id="SSF56112">
    <property type="entry name" value="Protein kinase-like (PK-like)"/>
    <property type="match status" value="1"/>
</dbReference>
<dbReference type="InterPro" id="IPR008271">
    <property type="entry name" value="Ser/Thr_kinase_AS"/>
</dbReference>
<dbReference type="AlphaFoldDB" id="A0A914CUV4"/>
<name>A0A914CUV4_9BILA</name>
<evidence type="ECO:0000256" key="4">
    <source>
        <dbReference type="ARBA" id="ARBA00022777"/>
    </source>
</evidence>
<reference evidence="12" key="1">
    <citation type="submission" date="2022-11" db="UniProtKB">
        <authorList>
            <consortium name="WormBaseParasite"/>
        </authorList>
    </citation>
    <scope>IDENTIFICATION</scope>
</reference>
<keyword evidence="2" id="KW-0808">Transferase</keyword>
<dbReference type="FunFam" id="3.30.200.20:FF:000040">
    <property type="entry name" value="Dual specificity mitogen-activated protein kinase kinase"/>
    <property type="match status" value="1"/>
</dbReference>
<evidence type="ECO:0000313" key="12">
    <source>
        <dbReference type="WBParaSite" id="ACRNAN_scaffold14998.g7254.t1"/>
    </source>
</evidence>
<dbReference type="PROSITE" id="PS00108">
    <property type="entry name" value="PROTEIN_KINASE_ST"/>
    <property type="match status" value="1"/>
</dbReference>
<comment type="similarity">
    <text evidence="6">Belongs to the protein kinase superfamily. STE Ser/Thr protein kinase family. MAP kinase kinase subfamily.</text>
</comment>
<dbReference type="Proteomes" id="UP000887540">
    <property type="component" value="Unplaced"/>
</dbReference>
<accession>A0A914CUV4</accession>
<evidence type="ECO:0000256" key="6">
    <source>
        <dbReference type="ARBA" id="ARBA00038035"/>
    </source>
</evidence>
<dbReference type="InterPro" id="IPR011009">
    <property type="entry name" value="Kinase-like_dom_sf"/>
</dbReference>
<keyword evidence="4" id="KW-0418">Kinase</keyword>
<protein>
    <recommendedName>
        <fullName evidence="7">mitogen-activated protein kinase kinase</fullName>
        <ecNumber evidence="7">2.7.12.2</ecNumber>
    </recommendedName>
</protein>
<dbReference type="Gene3D" id="1.10.510.10">
    <property type="entry name" value="Transferase(Phosphotransferase) domain 1"/>
    <property type="match status" value="1"/>
</dbReference>
<proteinExistence type="inferred from homology"/>
<dbReference type="Pfam" id="PF00069">
    <property type="entry name" value="Pkinase"/>
    <property type="match status" value="1"/>
</dbReference>
<dbReference type="SMART" id="SM00220">
    <property type="entry name" value="S_TKc"/>
    <property type="match status" value="1"/>
</dbReference>
<dbReference type="Gene3D" id="3.30.200.20">
    <property type="entry name" value="Phosphorylase Kinase, domain 1"/>
    <property type="match status" value="1"/>
</dbReference>
<evidence type="ECO:0000313" key="11">
    <source>
        <dbReference type="Proteomes" id="UP000887540"/>
    </source>
</evidence>
<feature type="domain" description="Protein kinase" evidence="10">
    <location>
        <begin position="28"/>
        <end position="301"/>
    </location>
</feature>
<keyword evidence="5 8" id="KW-0067">ATP-binding</keyword>
<dbReference type="GO" id="GO:0004674">
    <property type="term" value="F:protein serine/threonine kinase activity"/>
    <property type="evidence" value="ECO:0007669"/>
    <property type="project" value="UniProtKB-KW"/>
</dbReference>
<sequence>MTSDIFSIFNPGKIKINGELIDFTIKDLEILENLGSGAFGETKKALYRPKDLVLAVKYEPKPSDIESVKMKYLKTEIMALQNSDIPEIVTYFGMTFDEGKCVLLMEFMNSDVDSLYKKFKEINPGKWFDERALCIIAVKLLKALDYLKEERRVLHRDIKPDNVLVKKSGEVKLCDFSMAAIFERSKSAATTKDTGAPGYRAPERFLGTTEDDGRFGVRSDVWSLGITLVEIARLQHPYNKRGVKSFEMIVNIVSKDPPFLNLDESFNNGYSKETVDFINTCLTKEVSNRPYYKDLVEKDFYKKNIMAEDNNAYMEKFLQNFF</sequence>
<dbReference type="InterPro" id="IPR017441">
    <property type="entry name" value="Protein_kinase_ATP_BS"/>
</dbReference>
<dbReference type="PROSITE" id="PS50011">
    <property type="entry name" value="PROTEIN_KINASE_DOM"/>
    <property type="match status" value="1"/>
</dbReference>
<dbReference type="PANTHER" id="PTHR48013:SF15">
    <property type="entry name" value="DUAL SPECIFICITY MITOGEN-ACTIVATED PROTEIN KINASE KINASE 4"/>
    <property type="match status" value="1"/>
</dbReference>
<organism evidence="11 12">
    <name type="scientific">Acrobeloides nanus</name>
    <dbReference type="NCBI Taxonomy" id="290746"/>
    <lineage>
        <taxon>Eukaryota</taxon>
        <taxon>Metazoa</taxon>
        <taxon>Ecdysozoa</taxon>
        <taxon>Nematoda</taxon>
        <taxon>Chromadorea</taxon>
        <taxon>Rhabditida</taxon>
        <taxon>Tylenchina</taxon>
        <taxon>Cephalobomorpha</taxon>
        <taxon>Cephaloboidea</taxon>
        <taxon>Cephalobidae</taxon>
        <taxon>Acrobeloides</taxon>
    </lineage>
</organism>
<evidence type="ECO:0000256" key="2">
    <source>
        <dbReference type="ARBA" id="ARBA00022679"/>
    </source>
</evidence>
<evidence type="ECO:0000256" key="1">
    <source>
        <dbReference type="ARBA" id="ARBA00022527"/>
    </source>
</evidence>
<evidence type="ECO:0000256" key="3">
    <source>
        <dbReference type="ARBA" id="ARBA00022741"/>
    </source>
</evidence>
<keyword evidence="1 9" id="KW-0723">Serine/threonine-protein kinase</keyword>
<dbReference type="WBParaSite" id="ACRNAN_scaffold14998.g7254.t1">
    <property type="protein sequence ID" value="ACRNAN_scaffold14998.g7254.t1"/>
    <property type="gene ID" value="ACRNAN_scaffold14998.g7254"/>
</dbReference>
<evidence type="ECO:0000256" key="5">
    <source>
        <dbReference type="ARBA" id="ARBA00022840"/>
    </source>
</evidence>
<dbReference type="GO" id="GO:0004708">
    <property type="term" value="F:MAP kinase kinase activity"/>
    <property type="evidence" value="ECO:0007669"/>
    <property type="project" value="UniProtKB-EC"/>
</dbReference>
<evidence type="ECO:0000256" key="7">
    <source>
        <dbReference type="ARBA" id="ARBA00038999"/>
    </source>
</evidence>
<dbReference type="InterPro" id="IPR000719">
    <property type="entry name" value="Prot_kinase_dom"/>
</dbReference>
<feature type="binding site" evidence="8">
    <location>
        <position position="57"/>
    </location>
    <ligand>
        <name>ATP</name>
        <dbReference type="ChEBI" id="CHEBI:30616"/>
    </ligand>
</feature>
<dbReference type="PANTHER" id="PTHR48013">
    <property type="entry name" value="DUAL SPECIFICITY MITOGEN-ACTIVATED PROTEIN KINASE KINASE 5-RELATED"/>
    <property type="match status" value="1"/>
</dbReference>
<keyword evidence="3 8" id="KW-0547">Nucleotide-binding</keyword>